<evidence type="ECO:0000313" key="2">
    <source>
        <dbReference type="EMBL" id="KAL0126330.1"/>
    </source>
</evidence>
<comment type="caution">
    <text evidence="2">The sequence shown here is derived from an EMBL/GenBank/DDBJ whole genome shotgun (WGS) entry which is preliminary data.</text>
</comment>
<evidence type="ECO:0000313" key="3">
    <source>
        <dbReference type="Proteomes" id="UP001430953"/>
    </source>
</evidence>
<name>A0AAW2GIB4_9HYME</name>
<protein>
    <submittedName>
        <fullName evidence="2">Uncharacterized protein</fullName>
    </submittedName>
</protein>
<keyword evidence="3" id="KW-1185">Reference proteome</keyword>
<organism evidence="2 3">
    <name type="scientific">Cardiocondyla obscurior</name>
    <dbReference type="NCBI Taxonomy" id="286306"/>
    <lineage>
        <taxon>Eukaryota</taxon>
        <taxon>Metazoa</taxon>
        <taxon>Ecdysozoa</taxon>
        <taxon>Arthropoda</taxon>
        <taxon>Hexapoda</taxon>
        <taxon>Insecta</taxon>
        <taxon>Pterygota</taxon>
        <taxon>Neoptera</taxon>
        <taxon>Endopterygota</taxon>
        <taxon>Hymenoptera</taxon>
        <taxon>Apocrita</taxon>
        <taxon>Aculeata</taxon>
        <taxon>Formicoidea</taxon>
        <taxon>Formicidae</taxon>
        <taxon>Myrmicinae</taxon>
        <taxon>Cardiocondyla</taxon>
    </lineage>
</organism>
<accession>A0AAW2GIB4</accession>
<sequence>MYRRLDVSGLAILIVRCVREARRRSWGVTPASFSPPLSPPSSSPSPSPSPSSSWTSTIRSPIPRPPGSVALRSSPRLFAS</sequence>
<dbReference type="EMBL" id="JADYXP020000004">
    <property type="protein sequence ID" value="KAL0126330.1"/>
    <property type="molecule type" value="Genomic_DNA"/>
</dbReference>
<dbReference type="AlphaFoldDB" id="A0AAW2GIB4"/>
<feature type="region of interest" description="Disordered" evidence="1">
    <location>
        <begin position="24"/>
        <end position="80"/>
    </location>
</feature>
<dbReference type="Proteomes" id="UP001430953">
    <property type="component" value="Unassembled WGS sequence"/>
</dbReference>
<feature type="compositionally biased region" description="Pro residues" evidence="1">
    <location>
        <begin position="36"/>
        <end position="49"/>
    </location>
</feature>
<reference evidence="2 3" key="1">
    <citation type="submission" date="2023-03" db="EMBL/GenBank/DDBJ databases">
        <title>High recombination rates correlate with genetic variation in Cardiocondyla obscurior ants.</title>
        <authorList>
            <person name="Errbii M."/>
        </authorList>
    </citation>
    <scope>NUCLEOTIDE SEQUENCE [LARGE SCALE GENOMIC DNA]</scope>
    <source>
        <strain evidence="2">Alpha-2009</strain>
        <tissue evidence="2">Whole body</tissue>
    </source>
</reference>
<feature type="compositionally biased region" description="Low complexity" evidence="1">
    <location>
        <begin position="50"/>
        <end position="61"/>
    </location>
</feature>
<gene>
    <name evidence="2" type="ORF">PUN28_005013</name>
</gene>
<evidence type="ECO:0000256" key="1">
    <source>
        <dbReference type="SAM" id="MobiDB-lite"/>
    </source>
</evidence>
<proteinExistence type="predicted"/>